<evidence type="ECO:0000313" key="4">
    <source>
        <dbReference type="Proteomes" id="UP000763557"/>
    </source>
</evidence>
<keyword evidence="1" id="KW-1133">Transmembrane helix</keyword>
<dbReference type="Proteomes" id="UP000763557">
    <property type="component" value="Unassembled WGS sequence"/>
</dbReference>
<keyword evidence="1" id="KW-0812">Transmembrane</keyword>
<dbReference type="SUPFAM" id="SSF140453">
    <property type="entry name" value="EsxAB dimer-like"/>
    <property type="match status" value="1"/>
</dbReference>
<evidence type="ECO:0000256" key="1">
    <source>
        <dbReference type="SAM" id="Phobius"/>
    </source>
</evidence>
<evidence type="ECO:0000259" key="2">
    <source>
        <dbReference type="Pfam" id="PF25547"/>
    </source>
</evidence>
<dbReference type="InterPro" id="IPR057746">
    <property type="entry name" value="CpnT-like_N"/>
</dbReference>
<accession>A0ABX2F1N4</accession>
<evidence type="ECO:0000313" key="3">
    <source>
        <dbReference type="EMBL" id="NRN65133.1"/>
    </source>
</evidence>
<keyword evidence="4" id="KW-1185">Reference proteome</keyword>
<feature type="transmembrane region" description="Helical" evidence="1">
    <location>
        <begin position="183"/>
        <end position="208"/>
    </location>
</feature>
<name>A0ABX2F1N4_9PSEU</name>
<comment type="caution">
    <text evidence="3">The sequence shown here is derived from an EMBL/GenBank/DDBJ whole genome shotgun (WGS) entry which is preliminary data.</text>
</comment>
<sequence length="234" mass="24621">MSEPNSLVAPVESTREAWTGAGTAESFEGLVDAIRSEGWVDDVLAGAGLGLEVAATVMDPISALLANGIGWAMEYFEPLRQMLDELTGKPDVVRSHAATWNNMATELHGMSTDLANHLKTDLPDWKGTAADAYQTLMANNVEAIGGLGAISAAMASATEGAGGLVELTREIVRDLIADLVARVIVWVAEAIFVVTIPVIAAQIAAAVVKWAGRIMTYTMALIDSLTNLSKLLDG</sequence>
<gene>
    <name evidence="3" type="ORF">GC106_23430</name>
</gene>
<organism evidence="3 4">
    <name type="scientific">Kibdelosporangium persicum</name>
    <dbReference type="NCBI Taxonomy" id="2698649"/>
    <lineage>
        <taxon>Bacteria</taxon>
        <taxon>Bacillati</taxon>
        <taxon>Actinomycetota</taxon>
        <taxon>Actinomycetes</taxon>
        <taxon>Pseudonocardiales</taxon>
        <taxon>Pseudonocardiaceae</taxon>
        <taxon>Kibdelosporangium</taxon>
    </lineage>
</organism>
<keyword evidence="1" id="KW-0472">Membrane</keyword>
<dbReference type="Pfam" id="PF25547">
    <property type="entry name" value="WXG100_2"/>
    <property type="match status" value="1"/>
</dbReference>
<reference evidence="3 4" key="1">
    <citation type="submission" date="2020-01" db="EMBL/GenBank/DDBJ databases">
        <title>Kibdelosporangium persica a novel Actinomycetes from a hot desert in Iran.</title>
        <authorList>
            <person name="Safaei N."/>
            <person name="Zaburannyi N."/>
            <person name="Mueller R."/>
            <person name="Wink J."/>
        </authorList>
    </citation>
    <scope>NUCLEOTIDE SEQUENCE [LARGE SCALE GENOMIC DNA]</scope>
    <source>
        <strain evidence="3 4">4NS15</strain>
    </source>
</reference>
<dbReference type="Gene3D" id="1.10.287.1060">
    <property type="entry name" value="ESAT-6-like"/>
    <property type="match status" value="1"/>
</dbReference>
<feature type="domain" description="Outer membrane channel protein CpnT-like N-terminal" evidence="2">
    <location>
        <begin position="89"/>
        <end position="207"/>
    </location>
</feature>
<dbReference type="RefSeq" id="WP_173128526.1">
    <property type="nucleotide sequence ID" value="NZ_CBCSGW010000013.1"/>
</dbReference>
<protein>
    <submittedName>
        <fullName evidence="3">WXG100 family type VII secretion target</fullName>
    </submittedName>
</protein>
<proteinExistence type="predicted"/>
<dbReference type="EMBL" id="JAAATY010000005">
    <property type="protein sequence ID" value="NRN65133.1"/>
    <property type="molecule type" value="Genomic_DNA"/>
</dbReference>
<dbReference type="InterPro" id="IPR036689">
    <property type="entry name" value="ESAT-6-like_sf"/>
</dbReference>